<feature type="region of interest" description="Disordered" evidence="1">
    <location>
        <begin position="371"/>
        <end position="401"/>
    </location>
</feature>
<feature type="compositionally biased region" description="Low complexity" evidence="1">
    <location>
        <begin position="386"/>
        <end position="400"/>
    </location>
</feature>
<dbReference type="AlphaFoldDB" id="A0A5A7TAH2"/>
<proteinExistence type="predicted"/>
<accession>A0A5A7TAH2</accession>
<dbReference type="EMBL" id="SSTE01018486">
    <property type="protein sequence ID" value="KAA0039036.1"/>
    <property type="molecule type" value="Genomic_DNA"/>
</dbReference>
<organism evidence="2 3">
    <name type="scientific">Cucumis melo var. makuwa</name>
    <name type="common">Oriental melon</name>
    <dbReference type="NCBI Taxonomy" id="1194695"/>
    <lineage>
        <taxon>Eukaryota</taxon>
        <taxon>Viridiplantae</taxon>
        <taxon>Streptophyta</taxon>
        <taxon>Embryophyta</taxon>
        <taxon>Tracheophyta</taxon>
        <taxon>Spermatophyta</taxon>
        <taxon>Magnoliopsida</taxon>
        <taxon>eudicotyledons</taxon>
        <taxon>Gunneridae</taxon>
        <taxon>Pentapetalae</taxon>
        <taxon>rosids</taxon>
        <taxon>fabids</taxon>
        <taxon>Cucurbitales</taxon>
        <taxon>Cucurbitaceae</taxon>
        <taxon>Benincaseae</taxon>
        <taxon>Cucumis</taxon>
    </lineage>
</organism>
<evidence type="ECO:0000256" key="1">
    <source>
        <dbReference type="SAM" id="MobiDB-lite"/>
    </source>
</evidence>
<sequence length="426" mass="48136">METIREGPSASRPPVLDGKNYSYWKPRMIFFIKTLDGRAWRALVTEYEPPMSTVDEVSILKAEVEWTDAEEQPSVGNARALNAIFNGVYLNVFKLINSCTTAKEACTTRKRGFPDAKKDIDTKKVKSKGILDAMHTASRVASEKRLFLTPQARVGQTALEISQIKLKIHLIFDAMQSTSGAASGIRSATFNKWAHSDDDHPGAEKPISSHVVRFNQTIGVCTRKTFLIHCLKWVDVGREYIKVVKGDLQRLFVLDFNDQAMNRFIEHQILTTFKDFQTNYHRHFIKYSDLEEARANPPNALYKLAERKGKPVNRVELFRETHVRAGTFESQAVEDAHNQMLELQSQPTLEGSQPLSEDEICDQVLGRRPSYSKDLHYGPKPKARRTTSASSSSTSCSQSTQKEIELQVKLNEALKQIGCKIEITKG</sequence>
<evidence type="ECO:0000313" key="2">
    <source>
        <dbReference type="EMBL" id="KAA0039036.1"/>
    </source>
</evidence>
<dbReference type="OrthoDB" id="284473at2759"/>
<dbReference type="Proteomes" id="UP000321393">
    <property type="component" value="Unassembled WGS sequence"/>
</dbReference>
<comment type="caution">
    <text evidence="2">The sequence shown here is derived from an EMBL/GenBank/DDBJ whole genome shotgun (WGS) entry which is preliminary data.</text>
</comment>
<protein>
    <submittedName>
        <fullName evidence="2">CACTA en-spm transposon protein</fullName>
    </submittedName>
</protein>
<evidence type="ECO:0000313" key="3">
    <source>
        <dbReference type="Proteomes" id="UP000321393"/>
    </source>
</evidence>
<reference evidence="2 3" key="1">
    <citation type="submission" date="2019-08" db="EMBL/GenBank/DDBJ databases">
        <title>Draft genome sequences of two oriental melons (Cucumis melo L. var makuwa).</title>
        <authorList>
            <person name="Kwon S.-Y."/>
        </authorList>
    </citation>
    <scope>NUCLEOTIDE SEQUENCE [LARGE SCALE GENOMIC DNA]</scope>
    <source>
        <strain evidence="3">cv. SW 3</strain>
        <tissue evidence="2">Leaf</tissue>
    </source>
</reference>
<name>A0A5A7TAH2_CUCMM</name>
<gene>
    <name evidence="2" type="ORF">E6C27_scaffold84G001250</name>
</gene>